<keyword evidence="3" id="KW-0547">Nucleotide-binding</keyword>
<comment type="caution">
    <text evidence="11">The sequence shown here is derived from an EMBL/GenBank/DDBJ whole genome shotgun (WGS) entry which is preliminary data.</text>
</comment>
<dbReference type="InterPro" id="IPR003439">
    <property type="entry name" value="ABC_transporter-like_ATP-bd"/>
</dbReference>
<dbReference type="PROSITE" id="PS50929">
    <property type="entry name" value="ABC_TM1F"/>
    <property type="match status" value="1"/>
</dbReference>
<feature type="region of interest" description="Disordered" evidence="7">
    <location>
        <begin position="333"/>
        <end position="396"/>
    </location>
</feature>
<reference evidence="11 12" key="1">
    <citation type="submission" date="2021-01" db="EMBL/GenBank/DDBJ databases">
        <title>Whole genome shotgun sequence of Actinoplanes palleronii NBRC 14916.</title>
        <authorList>
            <person name="Komaki H."/>
            <person name="Tamura T."/>
        </authorList>
    </citation>
    <scope>NUCLEOTIDE SEQUENCE [LARGE SCALE GENOMIC DNA]</scope>
    <source>
        <strain evidence="11 12">NBRC 14916</strain>
    </source>
</reference>
<feature type="transmembrane region" description="Helical" evidence="8">
    <location>
        <begin position="25"/>
        <end position="42"/>
    </location>
</feature>
<dbReference type="Pfam" id="PF00005">
    <property type="entry name" value="ABC_tran"/>
    <property type="match status" value="1"/>
</dbReference>
<feature type="compositionally biased region" description="Low complexity" evidence="7">
    <location>
        <begin position="333"/>
        <end position="364"/>
    </location>
</feature>
<keyword evidence="4" id="KW-0067">ATP-binding</keyword>
<feature type="domain" description="ABC transporter" evidence="9">
    <location>
        <begin position="403"/>
        <end position="625"/>
    </location>
</feature>
<comment type="subcellular location">
    <subcellularLocation>
        <location evidence="1">Cell membrane</location>
        <topology evidence="1">Multi-pass membrane protein</topology>
    </subcellularLocation>
</comment>
<evidence type="ECO:0000256" key="1">
    <source>
        <dbReference type="ARBA" id="ARBA00004651"/>
    </source>
</evidence>
<dbReference type="InterPro" id="IPR036640">
    <property type="entry name" value="ABC1_TM_sf"/>
</dbReference>
<evidence type="ECO:0000256" key="8">
    <source>
        <dbReference type="SAM" id="Phobius"/>
    </source>
</evidence>
<dbReference type="PROSITE" id="PS50893">
    <property type="entry name" value="ABC_TRANSPORTER_2"/>
    <property type="match status" value="1"/>
</dbReference>
<evidence type="ECO:0000313" key="11">
    <source>
        <dbReference type="EMBL" id="GIE71470.1"/>
    </source>
</evidence>
<gene>
    <name evidence="11" type="ORF">Apa02nite_075780</name>
</gene>
<dbReference type="SMART" id="SM00382">
    <property type="entry name" value="AAA"/>
    <property type="match status" value="1"/>
</dbReference>
<dbReference type="Pfam" id="PF00664">
    <property type="entry name" value="ABC_membrane"/>
    <property type="match status" value="1"/>
</dbReference>
<keyword evidence="5 8" id="KW-1133">Transmembrane helix</keyword>
<evidence type="ECO:0000256" key="7">
    <source>
        <dbReference type="SAM" id="MobiDB-lite"/>
    </source>
</evidence>
<name>A0ABQ4BML5_9ACTN</name>
<feature type="transmembrane region" description="Helical" evidence="8">
    <location>
        <begin position="62"/>
        <end position="88"/>
    </location>
</feature>
<feature type="domain" description="ABC transmembrane type-1" evidence="10">
    <location>
        <begin position="27"/>
        <end position="307"/>
    </location>
</feature>
<keyword evidence="12" id="KW-1185">Reference proteome</keyword>
<dbReference type="InterPro" id="IPR039421">
    <property type="entry name" value="Type_1_exporter"/>
</dbReference>
<dbReference type="CDD" id="cd07346">
    <property type="entry name" value="ABC_6TM_exporters"/>
    <property type="match status" value="1"/>
</dbReference>
<evidence type="ECO:0000256" key="3">
    <source>
        <dbReference type="ARBA" id="ARBA00022741"/>
    </source>
</evidence>
<evidence type="ECO:0000256" key="6">
    <source>
        <dbReference type="ARBA" id="ARBA00023136"/>
    </source>
</evidence>
<dbReference type="InterPro" id="IPR003593">
    <property type="entry name" value="AAA+_ATPase"/>
</dbReference>
<keyword evidence="2 8" id="KW-0812">Transmembrane</keyword>
<evidence type="ECO:0000259" key="10">
    <source>
        <dbReference type="PROSITE" id="PS50929"/>
    </source>
</evidence>
<dbReference type="Proteomes" id="UP000624709">
    <property type="component" value="Unassembled WGS sequence"/>
</dbReference>
<evidence type="ECO:0000313" key="12">
    <source>
        <dbReference type="Proteomes" id="UP000624709"/>
    </source>
</evidence>
<evidence type="ECO:0000256" key="2">
    <source>
        <dbReference type="ARBA" id="ARBA00022692"/>
    </source>
</evidence>
<dbReference type="PANTHER" id="PTHR43394:SF1">
    <property type="entry name" value="ATP-BINDING CASSETTE SUB-FAMILY B MEMBER 10, MITOCHONDRIAL"/>
    <property type="match status" value="1"/>
</dbReference>
<dbReference type="Gene3D" id="1.20.1560.10">
    <property type="entry name" value="ABC transporter type 1, transmembrane domain"/>
    <property type="match status" value="1"/>
</dbReference>
<proteinExistence type="predicted"/>
<dbReference type="InterPro" id="IPR027417">
    <property type="entry name" value="P-loop_NTPase"/>
</dbReference>
<accession>A0ABQ4BML5</accession>
<evidence type="ECO:0008006" key="13">
    <source>
        <dbReference type="Google" id="ProtNLM"/>
    </source>
</evidence>
<evidence type="ECO:0000256" key="4">
    <source>
        <dbReference type="ARBA" id="ARBA00022840"/>
    </source>
</evidence>
<dbReference type="PANTHER" id="PTHR43394">
    <property type="entry name" value="ATP-DEPENDENT PERMEASE MDL1, MITOCHONDRIAL"/>
    <property type="match status" value="1"/>
</dbReference>
<evidence type="ECO:0000256" key="5">
    <source>
        <dbReference type="ARBA" id="ARBA00022989"/>
    </source>
</evidence>
<protein>
    <recommendedName>
        <fullName evidence="13">ATP-binding cassette subfamily C protein</fullName>
    </recommendedName>
</protein>
<feature type="compositionally biased region" description="Low complexity" evidence="7">
    <location>
        <begin position="375"/>
        <end position="384"/>
    </location>
</feature>
<keyword evidence="6 8" id="KW-0472">Membrane</keyword>
<organism evidence="11 12">
    <name type="scientific">Actinoplanes palleronii</name>
    <dbReference type="NCBI Taxonomy" id="113570"/>
    <lineage>
        <taxon>Bacteria</taxon>
        <taxon>Bacillati</taxon>
        <taxon>Actinomycetota</taxon>
        <taxon>Actinomycetes</taxon>
        <taxon>Micromonosporales</taxon>
        <taxon>Micromonosporaceae</taxon>
        <taxon>Actinoplanes</taxon>
    </lineage>
</organism>
<dbReference type="SUPFAM" id="SSF52540">
    <property type="entry name" value="P-loop containing nucleoside triphosphate hydrolases"/>
    <property type="match status" value="1"/>
</dbReference>
<evidence type="ECO:0000259" key="9">
    <source>
        <dbReference type="PROSITE" id="PS50893"/>
    </source>
</evidence>
<dbReference type="SUPFAM" id="SSF90123">
    <property type="entry name" value="ABC transporter transmembrane region"/>
    <property type="match status" value="1"/>
</dbReference>
<dbReference type="Gene3D" id="3.40.50.300">
    <property type="entry name" value="P-loop containing nucleotide triphosphate hydrolases"/>
    <property type="match status" value="1"/>
</dbReference>
<dbReference type="EMBL" id="BOMS01000126">
    <property type="protein sequence ID" value="GIE71470.1"/>
    <property type="molecule type" value="Genomic_DNA"/>
</dbReference>
<sequence length="633" mass="64510">MLPVATGRRTLAELRRLLRPQRGRMTVALALLVAGTVAGLVTPPLLGRIVDLASSGASTGAIVLIGAGLVAGALGEAILAGWGVALLAQGAESMLASLRERFVDSALRLPLEQVERAGAGDLTSRVTNDVAAIAEAARSALPEFSRAMLTIGLTLAGMAVLDWRFLIAALIAVPVQVYTVRWYARRAGPLYASQRVAVAAQQHHLLATIDGARTIRAFRIADEHRARVAAKSQEAVDLLLRGVALQTRFYARLHVAEFAGLTAVLSTGFFLVRADAVSIGTATAAALYFHGLFNPINVALALVDDAQVAASGLNRLVGVADLADSAAAPQAISAGAPQTGPAAAPQTGPAAASSGGPSAEPSGGPSAGPPGEGAAGPSVVPASSSGGGATAIPQPLPAASPAVRVSGLGFSYREDRPVLSDIDLTIAPGERVAVVGSTGAGKTTLAKLIAGVHQPTAGSVHVPAGEVVLITQEVHVFAGPLADDLRLARPAATDDEVRAALTAVDALTWVDQLPEGMSTEVGSGGHTVTAAQAQQLAFARLILADPPVAILDEATAEAGSAGARLLERVAATALSGRTAVIVAHRLTQAATADRIVVLDAGRIVEQGTHQELTARPGPYATLWQVWSDQRPQP</sequence>
<dbReference type="InterPro" id="IPR011527">
    <property type="entry name" value="ABC1_TM_dom"/>
</dbReference>